<evidence type="ECO:0000313" key="9">
    <source>
        <dbReference type="Proteomes" id="UP000663882"/>
    </source>
</evidence>
<evidence type="ECO:0000256" key="4">
    <source>
        <dbReference type="ARBA" id="ARBA00026139"/>
    </source>
</evidence>
<evidence type="ECO:0000313" key="8">
    <source>
        <dbReference type="EMBL" id="CAF1126430.1"/>
    </source>
</evidence>
<dbReference type="GO" id="GO:0005759">
    <property type="term" value="C:mitochondrial matrix"/>
    <property type="evidence" value="ECO:0007669"/>
    <property type="project" value="TreeGrafter"/>
</dbReference>
<dbReference type="EC" id="2.7.7.7" evidence="2"/>
<comment type="caution">
    <text evidence="8">The sequence shown here is derived from an EMBL/GenBank/DDBJ whole genome shotgun (WGS) entry which is preliminary data.</text>
</comment>
<dbReference type="GO" id="GO:0005634">
    <property type="term" value="C:nucleus"/>
    <property type="evidence" value="ECO:0007669"/>
    <property type="project" value="TreeGrafter"/>
</dbReference>
<accession>A0A814QYT6</accession>
<keyword evidence="3" id="KW-0808">Transferase</keyword>
<sequence>MAQATRTFWTQAEALEFIMKRQKNNNSGEILYLFSFESQPEGKRRYQVADIDVFIHEYYQLPANQRHTYEIIIDKKPSKLYFDLEYDISANPKINGPRLTTNFIQFVLNFMRKRSDDLDYSIKDVLILDSTSTKKFSRHLIFQTKDPFLDNIAVGKFVNLILEDIHGCLINHQCQTVINSLTSQIQSNFDSLVFAKNLLSSLESHLLRFEQCNCIDDYTQLKFKDMIEFIVNKSDGSGITWFCDMGVYTKNRAFRLLRSSKFDKQECFTVAPENQWKPILRRVRPSSTEPNETERQTFMASLVYFNKPIRRFIHVDDENLTAIQTINSRVQRSNQSSYITEDVRKMSLDYPELINFMTNIARDKKDNGSGIRISRLYKVKEIQNDFRWVIHFMYVGDYKYYYPELINFMTNIARDKKDNGSGIRISRLYKVKEIQNDFRWVINLMYVGDYKYCENIKRHHKQNNIYFIVDMRKGTYRQKCHDPDCKTFQGIEQSLPKHVTPWLMILDDEWENQTS</sequence>
<proteinExistence type="inferred from homology"/>
<evidence type="ECO:0000256" key="5">
    <source>
        <dbReference type="ARBA" id="ARBA00044677"/>
    </source>
</evidence>
<dbReference type="GO" id="GO:0003682">
    <property type="term" value="F:chromatin binding"/>
    <property type="evidence" value="ECO:0007669"/>
    <property type="project" value="TreeGrafter"/>
</dbReference>
<dbReference type="EC" id="2.7.7.102" evidence="6"/>
<dbReference type="GO" id="GO:0003887">
    <property type="term" value="F:DNA-directed DNA polymerase activity"/>
    <property type="evidence" value="ECO:0007669"/>
    <property type="project" value="UniProtKB-KW"/>
</dbReference>
<dbReference type="GO" id="GO:0042276">
    <property type="term" value="P:error-prone translesion synthesis"/>
    <property type="evidence" value="ECO:0007669"/>
    <property type="project" value="InterPro"/>
</dbReference>
<dbReference type="Proteomes" id="UP000663882">
    <property type="component" value="Unassembled WGS sequence"/>
</dbReference>
<comment type="catalytic activity">
    <reaction evidence="7">
        <text>DNA(n) + a 2'-deoxyribonucleoside 5'-triphosphate = DNA(n+1) + diphosphate</text>
        <dbReference type="Rhea" id="RHEA:22508"/>
        <dbReference type="Rhea" id="RHEA-COMP:17339"/>
        <dbReference type="Rhea" id="RHEA-COMP:17340"/>
        <dbReference type="ChEBI" id="CHEBI:33019"/>
        <dbReference type="ChEBI" id="CHEBI:61560"/>
        <dbReference type="ChEBI" id="CHEBI:173112"/>
        <dbReference type="EC" id="2.7.7.7"/>
    </reaction>
    <physiologicalReaction direction="left-to-right" evidence="7">
        <dbReference type="Rhea" id="RHEA:22509"/>
    </physiologicalReaction>
</comment>
<organism evidence="8 9">
    <name type="scientific">Rotaria sordida</name>
    <dbReference type="NCBI Taxonomy" id="392033"/>
    <lineage>
        <taxon>Eukaryota</taxon>
        <taxon>Metazoa</taxon>
        <taxon>Spiralia</taxon>
        <taxon>Gnathifera</taxon>
        <taxon>Rotifera</taxon>
        <taxon>Eurotatoria</taxon>
        <taxon>Bdelloidea</taxon>
        <taxon>Philodinida</taxon>
        <taxon>Philodinidae</taxon>
        <taxon>Rotaria</taxon>
    </lineage>
</organism>
<keyword evidence="3" id="KW-0548">Nucleotidyltransferase</keyword>
<comment type="similarity">
    <text evidence="1">Belongs to the eukaryotic-type primase small subunit family.</text>
</comment>
<name>A0A814QYT6_9BILA</name>
<evidence type="ECO:0000256" key="1">
    <source>
        <dbReference type="ARBA" id="ARBA00009762"/>
    </source>
</evidence>
<dbReference type="GO" id="GO:0009411">
    <property type="term" value="P:response to UV"/>
    <property type="evidence" value="ECO:0007669"/>
    <property type="project" value="TreeGrafter"/>
</dbReference>
<dbReference type="GO" id="GO:0031297">
    <property type="term" value="P:replication fork processing"/>
    <property type="evidence" value="ECO:0007669"/>
    <property type="project" value="TreeGrafter"/>
</dbReference>
<dbReference type="OrthoDB" id="5988181at2759"/>
<keyword evidence="3" id="KW-0239">DNA-directed DNA polymerase</keyword>
<dbReference type="PANTHER" id="PTHR31399">
    <property type="entry name" value="DNA-DIRECTED PRIMASE / POLYMERASE PROTEIN"/>
    <property type="match status" value="1"/>
</dbReference>
<reference evidence="8" key="1">
    <citation type="submission" date="2021-02" db="EMBL/GenBank/DDBJ databases">
        <authorList>
            <person name="Nowell W R."/>
        </authorList>
    </citation>
    <scope>NUCLEOTIDE SEQUENCE</scope>
</reference>
<protein>
    <recommendedName>
        <fullName evidence="4">DNA-directed primase/polymerase protein</fullName>
        <ecNumber evidence="6">2.7.7.102</ecNumber>
        <ecNumber evidence="2">2.7.7.7</ecNumber>
    </recommendedName>
</protein>
<evidence type="ECO:0000256" key="7">
    <source>
        <dbReference type="ARBA" id="ARBA00047303"/>
    </source>
</evidence>
<dbReference type="Pfam" id="PF03121">
    <property type="entry name" value="Herpes_UL52"/>
    <property type="match status" value="1"/>
</dbReference>
<dbReference type="GO" id="GO:0006264">
    <property type="term" value="P:mitochondrial DNA replication"/>
    <property type="evidence" value="ECO:0007669"/>
    <property type="project" value="TreeGrafter"/>
</dbReference>
<evidence type="ECO:0000256" key="6">
    <source>
        <dbReference type="ARBA" id="ARBA00044768"/>
    </source>
</evidence>
<dbReference type="InterPro" id="IPR044917">
    <property type="entry name" value="PRIMPOL"/>
</dbReference>
<gene>
    <name evidence="8" type="ORF">RFH988_LOCUS20630</name>
</gene>
<comment type="catalytic activity">
    <reaction evidence="5">
        <text>ssDNA + n NTP = ssDNA/pppN(pN)n-1 hybrid + (n-1) diphosphate.</text>
        <dbReference type="EC" id="2.7.7.102"/>
    </reaction>
</comment>
<evidence type="ECO:0000256" key="2">
    <source>
        <dbReference type="ARBA" id="ARBA00012417"/>
    </source>
</evidence>
<evidence type="ECO:0000256" key="3">
    <source>
        <dbReference type="ARBA" id="ARBA00022932"/>
    </source>
</evidence>
<dbReference type="AlphaFoldDB" id="A0A814QYT6"/>
<dbReference type="EMBL" id="CAJNOO010001274">
    <property type="protein sequence ID" value="CAF1126430.1"/>
    <property type="molecule type" value="Genomic_DNA"/>
</dbReference>
<dbReference type="PANTHER" id="PTHR31399:SF0">
    <property type="entry name" value="DNA-DIRECTED PRIMASE_POLYMERASE PROTEIN"/>
    <property type="match status" value="1"/>
</dbReference>